<dbReference type="RefSeq" id="WP_096349670.1">
    <property type="nucleotide sequence ID" value="NZ_AP017313.1"/>
</dbReference>
<dbReference type="Proteomes" id="UP000218263">
    <property type="component" value="Chromosome"/>
</dbReference>
<sequence length="304" mass="33571">MKKQLLMAVILPGTFFTACAQKADTARVLVHYKFTHVRDTTDRAHPYTENMVLYAGKIAGAYRSYDGIVYKAQFKKAFAEAAAASPDGNVRINRRGVGTPVEYYQYPNEQKLYTKDQLFNSYLIDGPMPAIDWKISSDTATFGGLHCQKASCHFKGRDYTAWFCPDLPVHIGPWKLNGLPGVIVDAHDAKNEVVFKFDGVEKAVPAPAKTEPAPADQPPILRDLDDDMNLIGMPPRTIKTTQKEFDKLKATMEKDPEAFAQAVNAGNNASARGGGEKMDNIRVMKGPGPRGPVINNPIELPEKK</sequence>
<dbReference type="NCBIfam" id="TIGR01200">
    <property type="entry name" value="GLPGLI"/>
    <property type="match status" value="1"/>
</dbReference>
<accession>A0A110B0S1</accession>
<keyword evidence="2" id="KW-1185">Reference proteome</keyword>
<organism evidence="1 2">
    <name type="scientific">Mucilaginibacter gotjawali</name>
    <dbReference type="NCBI Taxonomy" id="1550579"/>
    <lineage>
        <taxon>Bacteria</taxon>
        <taxon>Pseudomonadati</taxon>
        <taxon>Bacteroidota</taxon>
        <taxon>Sphingobacteriia</taxon>
        <taxon>Sphingobacteriales</taxon>
        <taxon>Sphingobacteriaceae</taxon>
        <taxon>Mucilaginibacter</taxon>
    </lineage>
</organism>
<protein>
    <submittedName>
        <fullName evidence="1">Uncharacterized protein</fullName>
    </submittedName>
</protein>
<dbReference type="InterPro" id="IPR005901">
    <property type="entry name" value="GLPGLI"/>
</dbReference>
<dbReference type="OrthoDB" id="1440774at2"/>
<reference evidence="1 2" key="1">
    <citation type="submission" date="2015-12" db="EMBL/GenBank/DDBJ databases">
        <title>Genome sequence of Mucilaginibacter gotjawali.</title>
        <authorList>
            <person name="Lee J.S."/>
            <person name="Lee K.C."/>
            <person name="Kim K.K."/>
            <person name="Lee B.W."/>
        </authorList>
    </citation>
    <scope>NUCLEOTIDE SEQUENCE [LARGE SCALE GENOMIC DNA]</scope>
    <source>
        <strain evidence="1 2">SA3-7</strain>
    </source>
</reference>
<evidence type="ECO:0000313" key="2">
    <source>
        <dbReference type="Proteomes" id="UP000218263"/>
    </source>
</evidence>
<dbReference type="EMBL" id="AP017313">
    <property type="protein sequence ID" value="BAU52333.1"/>
    <property type="molecule type" value="Genomic_DNA"/>
</dbReference>
<dbReference type="KEGG" id="mgot:MgSA37_00488"/>
<dbReference type="AlphaFoldDB" id="A0A110B0S1"/>
<dbReference type="PROSITE" id="PS51257">
    <property type="entry name" value="PROKAR_LIPOPROTEIN"/>
    <property type="match status" value="1"/>
</dbReference>
<proteinExistence type="predicted"/>
<evidence type="ECO:0000313" key="1">
    <source>
        <dbReference type="EMBL" id="BAU52333.1"/>
    </source>
</evidence>
<name>A0A110B0S1_9SPHI</name>
<gene>
    <name evidence="1" type="ORF">MgSA37_00488</name>
</gene>